<dbReference type="RefSeq" id="XP_045959438.1">
    <property type="nucleotide sequence ID" value="XM_046108777.1"/>
</dbReference>
<reference evidence="1" key="1">
    <citation type="journal article" date="2021" name="Nat. Commun.">
        <title>Genetic determinants of endophytism in the Arabidopsis root mycobiome.</title>
        <authorList>
            <person name="Mesny F."/>
            <person name="Miyauchi S."/>
            <person name="Thiergart T."/>
            <person name="Pickel B."/>
            <person name="Atanasova L."/>
            <person name="Karlsson M."/>
            <person name="Huettel B."/>
            <person name="Barry K.W."/>
            <person name="Haridas S."/>
            <person name="Chen C."/>
            <person name="Bauer D."/>
            <person name="Andreopoulos W."/>
            <person name="Pangilinan J."/>
            <person name="LaButti K."/>
            <person name="Riley R."/>
            <person name="Lipzen A."/>
            <person name="Clum A."/>
            <person name="Drula E."/>
            <person name="Henrissat B."/>
            <person name="Kohler A."/>
            <person name="Grigoriev I.V."/>
            <person name="Martin F.M."/>
            <person name="Hacquard S."/>
        </authorList>
    </citation>
    <scope>NUCLEOTIDE SEQUENCE</scope>
    <source>
        <strain evidence="1">MPI-SDFR-AT-0073</strain>
    </source>
</reference>
<evidence type="ECO:0000313" key="1">
    <source>
        <dbReference type="EMBL" id="KAH6655173.1"/>
    </source>
</evidence>
<comment type="caution">
    <text evidence="1">The sequence shown here is derived from an EMBL/GenBank/DDBJ whole genome shotgun (WGS) entry which is preliminary data.</text>
</comment>
<evidence type="ECO:0000313" key="2">
    <source>
        <dbReference type="Proteomes" id="UP000758603"/>
    </source>
</evidence>
<keyword evidence="2" id="KW-1185">Reference proteome</keyword>
<dbReference type="Proteomes" id="UP000758603">
    <property type="component" value="Unassembled WGS sequence"/>
</dbReference>
<dbReference type="EMBL" id="JAGPXC010000003">
    <property type="protein sequence ID" value="KAH6655173.1"/>
    <property type="molecule type" value="Genomic_DNA"/>
</dbReference>
<accession>A0A9P8UMY8</accession>
<proteinExistence type="predicted"/>
<gene>
    <name evidence="1" type="ORF">BKA67DRAFT_675192</name>
</gene>
<dbReference type="GeneID" id="70137668"/>
<protein>
    <recommendedName>
        <fullName evidence="3">Ankyrin repeat protein</fullName>
    </recommendedName>
</protein>
<sequence length="461" mass="53207">MLKWAAQEYRRSHLQALVGHWGFYEHNPLLHAVCLGRRDVVELLVAQIAQSDEVRFRGTRGANWDFVKKGDDWFSHPLPWALDRSILYGMTDTAMFLAKQENGLLVGCTQIAISFRYGDMKLISFLIRTYHRRSGKSLRRVLYDAIASEKIEKHHLMSDIIELISTLQPNVIKELVDLQNQDIILQSLRQGLPRNSLSTLQYHKRKDTLSPKLLIDNTRQAVTDDKTLIFTQTFYPDFANRSLDELVPASSTNELDDEEEQIHDGLLTEAIHGGASRTCRYLVQSGCTPKFTHWQDAIEQQHLDFIDFYMHKLPDSSRVLEPDTRYNSEDSITAFEWAVCLATDAITTALLPQKECFKAVLRLAYYTGDLDKISRSTRDDLLQSFTNMSYTYVKREKYTIMRIRYAGAAVPGDADQRWQELTGRGCKINLCSQLCLLAEMMTGHRWITEIKQESRNDGYYR</sequence>
<organism evidence="1 2">
    <name type="scientific">Truncatella angustata</name>
    <dbReference type="NCBI Taxonomy" id="152316"/>
    <lineage>
        <taxon>Eukaryota</taxon>
        <taxon>Fungi</taxon>
        <taxon>Dikarya</taxon>
        <taxon>Ascomycota</taxon>
        <taxon>Pezizomycotina</taxon>
        <taxon>Sordariomycetes</taxon>
        <taxon>Xylariomycetidae</taxon>
        <taxon>Amphisphaeriales</taxon>
        <taxon>Sporocadaceae</taxon>
        <taxon>Truncatella</taxon>
    </lineage>
</organism>
<dbReference type="AlphaFoldDB" id="A0A9P8UMY8"/>
<name>A0A9P8UMY8_9PEZI</name>
<evidence type="ECO:0008006" key="3">
    <source>
        <dbReference type="Google" id="ProtNLM"/>
    </source>
</evidence>